<sequence length="311" mass="34568">MLSCWLSINSVATKFSEVYFVLMPERGKYGRYRFFSTLEVKIFTREFISMKKIKLYQIDAFTDKVFGGNPAAVCVLDAWLPNETMQQIAAENNLAETAFVVPQGEEYELTWFTPTVEVDLCGHATLAAAHALFTYYGHPSEEIRFHSRRSGLLTVTRNNDALTLDFPVDVLEPAETPEALVTALGKAPQETYKGKTDYLLVYTSQADVEGFDPDIALINTVPARGVIVTAPGHEVDFVSRFFCPQVGISEDPVTGSAHTSLTPYWSKRLGKKVMAARQLSKRQGSLQCEIAGDRVKITGKAVTYLKGEIEV</sequence>
<dbReference type="GO" id="GO:0005737">
    <property type="term" value="C:cytoplasm"/>
    <property type="evidence" value="ECO:0007669"/>
    <property type="project" value="TreeGrafter"/>
</dbReference>
<comment type="caution">
    <text evidence="4">The sequence shown here is derived from an EMBL/GenBank/DDBJ whole genome shotgun (WGS) entry which is preliminary data.</text>
</comment>
<dbReference type="InterPro" id="IPR003719">
    <property type="entry name" value="Phenazine_PhzF-like"/>
</dbReference>
<dbReference type="Gene3D" id="3.10.310.10">
    <property type="entry name" value="Diaminopimelate Epimerase, Chain A, domain 1"/>
    <property type="match status" value="2"/>
</dbReference>
<gene>
    <name evidence="4" type="ORF">C8N40_105293</name>
</gene>
<dbReference type="PIRSF" id="PIRSF016184">
    <property type="entry name" value="PhzC_PhzF"/>
    <property type="match status" value="1"/>
</dbReference>
<keyword evidence="2" id="KW-0413">Isomerase</keyword>
<evidence type="ECO:0000256" key="1">
    <source>
        <dbReference type="ARBA" id="ARBA00008270"/>
    </source>
</evidence>
<dbReference type="EMBL" id="QBKI01000005">
    <property type="protein sequence ID" value="PTX18999.1"/>
    <property type="molecule type" value="Genomic_DNA"/>
</dbReference>
<organism evidence="4 5">
    <name type="scientific">Pontibacter mucosus</name>
    <dbReference type="NCBI Taxonomy" id="1649266"/>
    <lineage>
        <taxon>Bacteria</taxon>
        <taxon>Pseudomonadati</taxon>
        <taxon>Bacteroidota</taxon>
        <taxon>Cytophagia</taxon>
        <taxon>Cytophagales</taxon>
        <taxon>Hymenobacteraceae</taxon>
        <taxon>Pontibacter</taxon>
    </lineage>
</organism>
<dbReference type="AlphaFoldDB" id="A0A2T5YI61"/>
<dbReference type="SUPFAM" id="SSF54506">
    <property type="entry name" value="Diaminopimelate epimerase-like"/>
    <property type="match status" value="1"/>
</dbReference>
<dbReference type="PANTHER" id="PTHR13774">
    <property type="entry name" value="PHENAZINE BIOSYNTHESIS PROTEIN"/>
    <property type="match status" value="1"/>
</dbReference>
<protein>
    <submittedName>
        <fullName evidence="4">PhzF family phenazine biosynthesis protein</fullName>
    </submittedName>
</protein>
<dbReference type="Proteomes" id="UP000244225">
    <property type="component" value="Unassembled WGS sequence"/>
</dbReference>
<name>A0A2T5YI61_9BACT</name>
<evidence type="ECO:0000313" key="5">
    <source>
        <dbReference type="Proteomes" id="UP000244225"/>
    </source>
</evidence>
<dbReference type="PANTHER" id="PTHR13774:SF17">
    <property type="entry name" value="PHENAZINE BIOSYNTHESIS-LIKE DOMAIN-CONTAINING PROTEIN"/>
    <property type="match status" value="1"/>
</dbReference>
<keyword evidence="5" id="KW-1185">Reference proteome</keyword>
<evidence type="ECO:0000256" key="3">
    <source>
        <dbReference type="PIRSR" id="PIRSR016184-1"/>
    </source>
</evidence>
<feature type="active site" evidence="3">
    <location>
        <position position="96"/>
    </location>
</feature>
<comment type="similarity">
    <text evidence="1">Belongs to the PhzF family.</text>
</comment>
<dbReference type="GO" id="GO:0016853">
    <property type="term" value="F:isomerase activity"/>
    <property type="evidence" value="ECO:0007669"/>
    <property type="project" value="UniProtKB-KW"/>
</dbReference>
<proteinExistence type="inferred from homology"/>
<dbReference type="NCBIfam" id="TIGR00654">
    <property type="entry name" value="PhzF_family"/>
    <property type="match status" value="1"/>
</dbReference>
<accession>A0A2T5YI61</accession>
<dbReference type="Pfam" id="PF02567">
    <property type="entry name" value="PhzC-PhzF"/>
    <property type="match status" value="1"/>
</dbReference>
<evidence type="ECO:0000313" key="4">
    <source>
        <dbReference type="EMBL" id="PTX18999.1"/>
    </source>
</evidence>
<reference evidence="4 5" key="1">
    <citation type="submission" date="2018-04" db="EMBL/GenBank/DDBJ databases">
        <title>Genomic Encyclopedia of Archaeal and Bacterial Type Strains, Phase II (KMG-II): from individual species to whole genera.</title>
        <authorList>
            <person name="Goeker M."/>
        </authorList>
    </citation>
    <scope>NUCLEOTIDE SEQUENCE [LARGE SCALE GENOMIC DNA]</scope>
    <source>
        <strain evidence="4 5">DSM 100162</strain>
    </source>
</reference>
<evidence type="ECO:0000256" key="2">
    <source>
        <dbReference type="ARBA" id="ARBA00023235"/>
    </source>
</evidence>